<dbReference type="Proteomes" id="UP001178461">
    <property type="component" value="Chromosome 2"/>
</dbReference>
<dbReference type="AlphaFoldDB" id="A0AA35NVV3"/>
<gene>
    <name evidence="1" type="ORF">PODLI_1B017414</name>
</gene>
<organism evidence="1 2">
    <name type="scientific">Podarcis lilfordi</name>
    <name type="common">Lilford's wall lizard</name>
    <dbReference type="NCBI Taxonomy" id="74358"/>
    <lineage>
        <taxon>Eukaryota</taxon>
        <taxon>Metazoa</taxon>
        <taxon>Chordata</taxon>
        <taxon>Craniata</taxon>
        <taxon>Vertebrata</taxon>
        <taxon>Euteleostomi</taxon>
        <taxon>Lepidosauria</taxon>
        <taxon>Squamata</taxon>
        <taxon>Bifurcata</taxon>
        <taxon>Unidentata</taxon>
        <taxon>Episquamata</taxon>
        <taxon>Laterata</taxon>
        <taxon>Lacertibaenia</taxon>
        <taxon>Lacertidae</taxon>
        <taxon>Podarcis</taxon>
    </lineage>
</organism>
<name>A0AA35NVV3_9SAUR</name>
<sequence length="50" mass="5659">RRTREEGEYGATPACALRASGPNWSKLVDLKGLHVTFQSNRSRRRKVSLC</sequence>
<keyword evidence="2" id="KW-1185">Reference proteome</keyword>
<dbReference type="EMBL" id="OX395127">
    <property type="protein sequence ID" value="CAI5766106.1"/>
    <property type="molecule type" value="Genomic_DNA"/>
</dbReference>
<accession>A0AA35NVV3</accession>
<feature type="non-terminal residue" evidence="1">
    <location>
        <position position="1"/>
    </location>
</feature>
<proteinExistence type="predicted"/>
<reference evidence="1" key="1">
    <citation type="submission" date="2022-12" db="EMBL/GenBank/DDBJ databases">
        <authorList>
            <person name="Alioto T."/>
            <person name="Alioto T."/>
            <person name="Gomez Garrido J."/>
        </authorList>
    </citation>
    <scope>NUCLEOTIDE SEQUENCE</scope>
</reference>
<evidence type="ECO:0000313" key="1">
    <source>
        <dbReference type="EMBL" id="CAI5766106.1"/>
    </source>
</evidence>
<evidence type="ECO:0000313" key="2">
    <source>
        <dbReference type="Proteomes" id="UP001178461"/>
    </source>
</evidence>
<protein>
    <submittedName>
        <fullName evidence="1">Uncharacterized protein</fullName>
    </submittedName>
</protein>